<sequence>MVGKTIVFVLGIYGLILAFTGDSGWSVVFVITALLVGGTSLMALELAAMLHRKGRRLMAGLLCTLISSIGGFVLSISFDFGSFFVGVVFGAMLYGIFFMVEAAVLRMTNRGRSMINAVMVMPIVLTALLMGAEWLRIS</sequence>
<keyword evidence="3" id="KW-1185">Reference proteome</keyword>
<feature type="transmembrane region" description="Helical" evidence="1">
    <location>
        <begin position="5"/>
        <end position="21"/>
    </location>
</feature>
<keyword evidence="1" id="KW-0812">Transmembrane</keyword>
<organism evidence="2 3">
    <name type="scientific">Salsuginibacillus halophilus</name>
    <dbReference type="NCBI Taxonomy" id="517424"/>
    <lineage>
        <taxon>Bacteria</taxon>
        <taxon>Bacillati</taxon>
        <taxon>Bacillota</taxon>
        <taxon>Bacilli</taxon>
        <taxon>Bacillales</taxon>
        <taxon>Bacillaceae</taxon>
        <taxon>Salsuginibacillus</taxon>
    </lineage>
</organism>
<gene>
    <name evidence="2" type="ORF">B0H94_10212</name>
</gene>
<dbReference type="RefSeq" id="WP_106587464.1">
    <property type="nucleotide sequence ID" value="NZ_PYAV01000002.1"/>
</dbReference>
<protein>
    <submittedName>
        <fullName evidence="2">Uncharacterized protein</fullName>
    </submittedName>
</protein>
<dbReference type="Proteomes" id="UP000242310">
    <property type="component" value="Unassembled WGS sequence"/>
</dbReference>
<reference evidence="2 3" key="1">
    <citation type="submission" date="2018-03" db="EMBL/GenBank/DDBJ databases">
        <title>Genomic Encyclopedia of Type Strains, Phase III (KMG-III): the genomes of soil and plant-associated and newly described type strains.</title>
        <authorList>
            <person name="Whitman W."/>
        </authorList>
    </citation>
    <scope>NUCLEOTIDE SEQUENCE [LARGE SCALE GENOMIC DNA]</scope>
    <source>
        <strain evidence="2 3">CGMCC 1.07653</strain>
    </source>
</reference>
<proteinExistence type="predicted"/>
<feature type="transmembrane region" description="Helical" evidence="1">
    <location>
        <begin position="27"/>
        <end position="50"/>
    </location>
</feature>
<feature type="transmembrane region" description="Helical" evidence="1">
    <location>
        <begin position="117"/>
        <end position="137"/>
    </location>
</feature>
<feature type="transmembrane region" description="Helical" evidence="1">
    <location>
        <begin position="83"/>
        <end position="105"/>
    </location>
</feature>
<evidence type="ECO:0000313" key="2">
    <source>
        <dbReference type="EMBL" id="PSL50738.1"/>
    </source>
</evidence>
<accession>A0A2P8HX12</accession>
<dbReference type="AlphaFoldDB" id="A0A2P8HX12"/>
<evidence type="ECO:0000313" key="3">
    <source>
        <dbReference type="Proteomes" id="UP000242310"/>
    </source>
</evidence>
<comment type="caution">
    <text evidence="2">The sequence shown here is derived from an EMBL/GenBank/DDBJ whole genome shotgun (WGS) entry which is preliminary data.</text>
</comment>
<feature type="transmembrane region" description="Helical" evidence="1">
    <location>
        <begin position="57"/>
        <end position="77"/>
    </location>
</feature>
<keyword evidence="1" id="KW-1133">Transmembrane helix</keyword>
<keyword evidence="1" id="KW-0472">Membrane</keyword>
<name>A0A2P8HX12_9BACI</name>
<evidence type="ECO:0000256" key="1">
    <source>
        <dbReference type="SAM" id="Phobius"/>
    </source>
</evidence>
<dbReference type="EMBL" id="PYAV01000002">
    <property type="protein sequence ID" value="PSL50738.1"/>
    <property type="molecule type" value="Genomic_DNA"/>
</dbReference>